<keyword evidence="1" id="KW-0472">Membrane</keyword>
<keyword evidence="1" id="KW-1133">Transmembrane helix</keyword>
<dbReference type="EMBL" id="NUPM01000036">
    <property type="protein sequence ID" value="PGY99364.1"/>
    <property type="molecule type" value="Genomic_DNA"/>
</dbReference>
<evidence type="ECO:0000313" key="4">
    <source>
        <dbReference type="Proteomes" id="UP000220127"/>
    </source>
</evidence>
<dbReference type="EMBL" id="NVMD01000011">
    <property type="protein sequence ID" value="PED13720.1"/>
    <property type="molecule type" value="Genomic_DNA"/>
</dbReference>
<evidence type="ECO:0000313" key="5">
    <source>
        <dbReference type="Proteomes" id="UP000223445"/>
    </source>
</evidence>
<accession>A0A9X6YG73</accession>
<reference evidence="4 5" key="1">
    <citation type="submission" date="2017-09" db="EMBL/GenBank/DDBJ databases">
        <title>Large-scale bioinformatics analysis of Bacillus genomes uncovers conserved roles of natural products in bacterial physiology.</title>
        <authorList>
            <consortium name="Agbiome Team Llc"/>
            <person name="Bleich R.M."/>
            <person name="Grubbs K.J."/>
            <person name="Santa Maria K.C."/>
            <person name="Allen S.E."/>
            <person name="Farag S."/>
            <person name="Shank E.A."/>
            <person name="Bowers A."/>
        </authorList>
    </citation>
    <scope>NUCLEOTIDE SEQUENCE [LARGE SCALE GENOMIC DNA]</scope>
    <source>
        <strain evidence="3 5">AFS030179</strain>
        <strain evidence="2 4">AFS094940</strain>
    </source>
</reference>
<name>A0A9X6YG73_BACTU</name>
<dbReference type="Proteomes" id="UP000220127">
    <property type="component" value="Unassembled WGS sequence"/>
</dbReference>
<dbReference type="AlphaFoldDB" id="A0A9X6YG73"/>
<sequence length="79" mass="9563">MVAKKKANPYFQEEFTFFYTLFIFIYISIMVRFSGSPLLLNEPKKCIKSCMLLAWFFPRCWRYPITIKLKFYNAPKTKN</sequence>
<evidence type="ECO:0000313" key="2">
    <source>
        <dbReference type="EMBL" id="PED13720.1"/>
    </source>
</evidence>
<comment type="caution">
    <text evidence="2">The sequence shown here is derived from an EMBL/GenBank/DDBJ whole genome shotgun (WGS) entry which is preliminary data.</text>
</comment>
<keyword evidence="1" id="KW-0812">Transmembrane</keyword>
<dbReference type="Proteomes" id="UP000223445">
    <property type="component" value="Unassembled WGS sequence"/>
</dbReference>
<protein>
    <submittedName>
        <fullName evidence="2">Uncharacterized protein</fullName>
    </submittedName>
</protein>
<gene>
    <name evidence="3" type="ORF">COE48_29750</name>
    <name evidence="2" type="ORF">CON01_14695</name>
</gene>
<evidence type="ECO:0000313" key="3">
    <source>
        <dbReference type="EMBL" id="PGY99364.1"/>
    </source>
</evidence>
<proteinExistence type="predicted"/>
<organism evidence="2 4">
    <name type="scientific">Bacillus thuringiensis</name>
    <dbReference type="NCBI Taxonomy" id="1428"/>
    <lineage>
        <taxon>Bacteria</taxon>
        <taxon>Bacillati</taxon>
        <taxon>Bacillota</taxon>
        <taxon>Bacilli</taxon>
        <taxon>Bacillales</taxon>
        <taxon>Bacillaceae</taxon>
        <taxon>Bacillus</taxon>
        <taxon>Bacillus cereus group</taxon>
    </lineage>
</organism>
<evidence type="ECO:0000256" key="1">
    <source>
        <dbReference type="SAM" id="Phobius"/>
    </source>
</evidence>
<feature type="transmembrane region" description="Helical" evidence="1">
    <location>
        <begin position="15"/>
        <end position="35"/>
    </location>
</feature>